<gene>
    <name evidence="1" type="ORF">LMG7974_00595</name>
</gene>
<evidence type="ECO:0000313" key="1">
    <source>
        <dbReference type="EMBL" id="CAD7287715.1"/>
    </source>
</evidence>
<name>A0ABM8Q4D0_9BACT</name>
<proteinExistence type="predicted"/>
<accession>A0ABM8Q4D0</accession>
<protein>
    <submittedName>
        <fullName evidence="1">Uncharacterized protein</fullName>
    </submittedName>
</protein>
<dbReference type="InterPro" id="IPR007402">
    <property type="entry name" value="DUF455"/>
</dbReference>
<organism evidence="1 2">
    <name type="scientific">Campylobacter majalis</name>
    <dbReference type="NCBI Taxonomy" id="2790656"/>
    <lineage>
        <taxon>Bacteria</taxon>
        <taxon>Pseudomonadati</taxon>
        <taxon>Campylobacterota</taxon>
        <taxon>Epsilonproteobacteria</taxon>
        <taxon>Campylobacterales</taxon>
        <taxon>Campylobacteraceae</taxon>
        <taxon>Campylobacter</taxon>
    </lineage>
</organism>
<dbReference type="EMBL" id="CAJHOF010000004">
    <property type="protein sequence ID" value="CAD7287715.1"/>
    <property type="molecule type" value="Genomic_DNA"/>
</dbReference>
<dbReference type="Proteomes" id="UP000789803">
    <property type="component" value="Unassembled WGS sequence"/>
</dbReference>
<keyword evidence="2" id="KW-1185">Reference proteome</keyword>
<evidence type="ECO:0000313" key="2">
    <source>
        <dbReference type="Proteomes" id="UP000789803"/>
    </source>
</evidence>
<reference evidence="1 2" key="1">
    <citation type="submission" date="2020-11" db="EMBL/GenBank/DDBJ databases">
        <authorList>
            <person name="Peeters C."/>
        </authorList>
    </citation>
    <scope>NUCLEOTIDE SEQUENCE [LARGE SCALE GENOMIC DNA]</scope>
    <source>
        <strain evidence="1 2">LMG 7974</strain>
    </source>
</reference>
<comment type="caution">
    <text evidence="1">The sequence shown here is derived from an EMBL/GenBank/DDBJ whole genome shotgun (WGS) entry which is preliminary data.</text>
</comment>
<sequence>MMKYAIGLDANAHIITKLKAQNDNPKLIKALEIILDEEVSHVKKG</sequence>
<dbReference type="Pfam" id="PF04305">
    <property type="entry name" value="DUF455"/>
    <property type="match status" value="1"/>
</dbReference>